<dbReference type="PANTHER" id="PTHR28004:SF2">
    <property type="entry name" value="D-SERINE DEHYDRATASE"/>
    <property type="match status" value="1"/>
</dbReference>
<evidence type="ECO:0000313" key="6">
    <source>
        <dbReference type="Proteomes" id="UP000756346"/>
    </source>
</evidence>
<dbReference type="InterPro" id="IPR051466">
    <property type="entry name" value="D-amino_acid_metab_enzyme"/>
</dbReference>
<keyword evidence="6" id="KW-1185">Reference proteome</keyword>
<dbReference type="GO" id="GO:0036088">
    <property type="term" value="P:D-serine catabolic process"/>
    <property type="evidence" value="ECO:0007669"/>
    <property type="project" value="TreeGrafter"/>
</dbReference>
<dbReference type="Pfam" id="PF01168">
    <property type="entry name" value="Ala_racemase_N"/>
    <property type="match status" value="1"/>
</dbReference>
<dbReference type="OrthoDB" id="20198at2759"/>
<dbReference type="Pfam" id="PF14031">
    <property type="entry name" value="D-ser_dehydrat"/>
    <property type="match status" value="1"/>
</dbReference>
<sequence>MASFAASVPQRSAPTREELCRLFVGKTVGEVPKPAAIMDVAVARRNCAAVDKAVAALGVGFRAHIKTHKTTELTRLQVQNLGPSQPINLVASTLAEIEHLVPLIAEYASAGRSVNILYGIPLPPSQVSRLAHIARRIGVPGSISVLVDHPAQLEPLATTFHDTAGFPVKVFIKVDTGYHRAGLPPAALNKGGLIDRIAQLNTKVEFLGLYSHSSLSYNGNTPRDAMDALAGEIDGCMQALRDCGAAFASLAATTTSQKQQRQLVISVGASPQIISVGNLLSSSSSSSSSSAADSDSANLRRSIAAVSSSPSSSTDSSSSFTTTLELHAGVYAVRDIQQLATNAVPPSSSPSSGTASETTSSTTATTTTTAELYHIDEPEAHVAFSVAAEVCSVYNDHERAEPEALIAVGVLGLGREPCKMYPGWGILGTQGVDGSGSGGRRIMISRISQEHGIAAWLPPTSEAGAGRGARGEEHVLPPLPLEVGQVVRVYPNHACITGAMYGWYLVVDSDEKDPGAGEVVRDVWVRASGW</sequence>
<organism evidence="5 6">
    <name type="scientific">Microdochium trichocladiopsis</name>
    <dbReference type="NCBI Taxonomy" id="1682393"/>
    <lineage>
        <taxon>Eukaryota</taxon>
        <taxon>Fungi</taxon>
        <taxon>Dikarya</taxon>
        <taxon>Ascomycota</taxon>
        <taxon>Pezizomycotina</taxon>
        <taxon>Sordariomycetes</taxon>
        <taxon>Xylariomycetidae</taxon>
        <taxon>Xylariales</taxon>
        <taxon>Microdochiaceae</taxon>
        <taxon>Microdochium</taxon>
    </lineage>
</organism>
<dbReference type="Proteomes" id="UP000756346">
    <property type="component" value="Unassembled WGS sequence"/>
</dbReference>
<gene>
    <name evidence="5" type="ORF">B0I36DRAFT_373349</name>
</gene>
<evidence type="ECO:0000256" key="3">
    <source>
        <dbReference type="SAM" id="MobiDB-lite"/>
    </source>
</evidence>
<dbReference type="Gene3D" id="3.20.20.10">
    <property type="entry name" value="Alanine racemase"/>
    <property type="match status" value="1"/>
</dbReference>
<dbReference type="SUPFAM" id="SSF51419">
    <property type="entry name" value="PLP-binding barrel"/>
    <property type="match status" value="1"/>
</dbReference>
<reference evidence="5" key="1">
    <citation type="journal article" date="2021" name="Nat. Commun.">
        <title>Genetic determinants of endophytism in the Arabidopsis root mycobiome.</title>
        <authorList>
            <person name="Mesny F."/>
            <person name="Miyauchi S."/>
            <person name="Thiergart T."/>
            <person name="Pickel B."/>
            <person name="Atanasova L."/>
            <person name="Karlsson M."/>
            <person name="Huettel B."/>
            <person name="Barry K.W."/>
            <person name="Haridas S."/>
            <person name="Chen C."/>
            <person name="Bauer D."/>
            <person name="Andreopoulos W."/>
            <person name="Pangilinan J."/>
            <person name="LaButti K."/>
            <person name="Riley R."/>
            <person name="Lipzen A."/>
            <person name="Clum A."/>
            <person name="Drula E."/>
            <person name="Henrissat B."/>
            <person name="Kohler A."/>
            <person name="Grigoriev I.V."/>
            <person name="Martin F.M."/>
            <person name="Hacquard S."/>
        </authorList>
    </citation>
    <scope>NUCLEOTIDE SEQUENCE</scope>
    <source>
        <strain evidence="5">MPI-CAGE-CH-0230</strain>
    </source>
</reference>
<dbReference type="SMART" id="SM01119">
    <property type="entry name" value="D-ser_dehydrat"/>
    <property type="match status" value="1"/>
</dbReference>
<keyword evidence="2" id="KW-0456">Lyase</keyword>
<comment type="caution">
    <text evidence="5">The sequence shown here is derived from an EMBL/GenBank/DDBJ whole genome shotgun (WGS) entry which is preliminary data.</text>
</comment>
<dbReference type="PANTHER" id="PTHR28004">
    <property type="entry name" value="ZGC:162816-RELATED"/>
    <property type="match status" value="1"/>
</dbReference>
<dbReference type="RefSeq" id="XP_046013529.1">
    <property type="nucleotide sequence ID" value="XM_046160187.1"/>
</dbReference>
<feature type="region of interest" description="Disordered" evidence="3">
    <location>
        <begin position="342"/>
        <end position="366"/>
    </location>
</feature>
<dbReference type="InterPro" id="IPR042208">
    <property type="entry name" value="D-ser_dehydrat-like_sf"/>
</dbReference>
<evidence type="ECO:0000256" key="2">
    <source>
        <dbReference type="ARBA" id="ARBA00023239"/>
    </source>
</evidence>
<comment type="similarity">
    <text evidence="1">Belongs to the DSD1 family.</text>
</comment>
<proteinExistence type="inferred from homology"/>
<protein>
    <submittedName>
        <fullName evidence="5">Serine dehydratase domain-containing protein</fullName>
    </submittedName>
</protein>
<evidence type="ECO:0000256" key="1">
    <source>
        <dbReference type="ARBA" id="ARBA00005323"/>
    </source>
</evidence>
<dbReference type="AlphaFoldDB" id="A0A9P9BUW0"/>
<dbReference type="InterPro" id="IPR001608">
    <property type="entry name" value="Ala_racemase_N"/>
</dbReference>
<dbReference type="GeneID" id="70189733"/>
<dbReference type="GO" id="GO:0008721">
    <property type="term" value="F:D-serine ammonia-lyase activity"/>
    <property type="evidence" value="ECO:0007669"/>
    <property type="project" value="TreeGrafter"/>
</dbReference>
<evidence type="ECO:0000259" key="4">
    <source>
        <dbReference type="SMART" id="SM01119"/>
    </source>
</evidence>
<dbReference type="Gene3D" id="2.40.37.20">
    <property type="entry name" value="D-serine dehydratase-like domain"/>
    <property type="match status" value="1"/>
</dbReference>
<dbReference type="EMBL" id="JAGTJQ010000004">
    <property type="protein sequence ID" value="KAH7032697.1"/>
    <property type="molecule type" value="Genomic_DNA"/>
</dbReference>
<dbReference type="InterPro" id="IPR026956">
    <property type="entry name" value="D-ser_dehydrat-like_dom"/>
</dbReference>
<accession>A0A9P9BUW0</accession>
<dbReference type="InterPro" id="IPR029066">
    <property type="entry name" value="PLP-binding_barrel"/>
</dbReference>
<feature type="domain" description="D-serine dehydratase-like" evidence="4">
    <location>
        <begin position="383"/>
        <end position="508"/>
    </location>
</feature>
<name>A0A9P9BUW0_9PEZI</name>
<evidence type="ECO:0000313" key="5">
    <source>
        <dbReference type="EMBL" id="KAH7032697.1"/>
    </source>
</evidence>